<dbReference type="Gene3D" id="2.60.120.200">
    <property type="match status" value="1"/>
</dbReference>
<evidence type="ECO:0000313" key="3">
    <source>
        <dbReference type="EMBL" id="GAP51071.1"/>
    </source>
</evidence>
<dbReference type="SUPFAM" id="SSF49899">
    <property type="entry name" value="Concanavalin A-like lectins/glucanases"/>
    <property type="match status" value="1"/>
</dbReference>
<dbReference type="EMBL" id="DF968360">
    <property type="protein sequence ID" value="GAP51071.1"/>
    <property type="molecule type" value="Genomic_DNA"/>
</dbReference>
<dbReference type="PROSITE" id="PS51762">
    <property type="entry name" value="GH16_2"/>
    <property type="match status" value="1"/>
</dbReference>
<dbReference type="AlphaFoldDB" id="A0A0K8PTE3"/>
<dbReference type="GO" id="GO:0004553">
    <property type="term" value="F:hydrolase activity, hydrolyzing O-glycosyl compounds"/>
    <property type="evidence" value="ECO:0007669"/>
    <property type="project" value="InterPro"/>
</dbReference>
<evidence type="ECO:0000313" key="4">
    <source>
        <dbReference type="Proteomes" id="UP000053859"/>
    </source>
</evidence>
<gene>
    <name evidence="3" type="ORF">SAZU_5931</name>
</gene>
<feature type="domain" description="GH16" evidence="2">
    <location>
        <begin position="1"/>
        <end position="154"/>
    </location>
</feature>
<sequence length="154" mass="16303">MLGAPYRGNYQNWPVVGELDIMENTQGQNTVFGTMHCGTSPGGPCNENSGIGGTTTCPGTACNAGFHTYALEWDRSAATEEIRFSVDGTAYHTVKECQVDATTWKNATDHGFFLILNVAMGGAFPNAFGGGPDAATQPGRPMVVDHVRVLESVS</sequence>
<dbReference type="PANTHER" id="PTHR10963:SF55">
    <property type="entry name" value="GLYCOSIDE HYDROLASE FAMILY 16 PROTEIN"/>
    <property type="match status" value="1"/>
</dbReference>
<reference evidence="3" key="1">
    <citation type="journal article" date="2015" name="Genome Announc.">
        <title>Draft Genome Sequence of Thiostrepton-Producing Streptomyces azureus ATCC 14921.</title>
        <authorList>
            <person name="Sakihara K."/>
            <person name="Maeda J."/>
            <person name="Tashiro K."/>
            <person name="Fujino Y."/>
            <person name="Kuhara S."/>
            <person name="Ohshima T."/>
            <person name="Ogata S."/>
            <person name="Doi K."/>
        </authorList>
    </citation>
    <scope>NUCLEOTIDE SEQUENCE [LARGE SCALE GENOMIC DNA]</scope>
    <source>
        <strain evidence="3">ATCC14921</strain>
    </source>
</reference>
<accession>A0A0K8PTE3</accession>
<dbReference type="InterPro" id="IPR050546">
    <property type="entry name" value="Glycosyl_Hydrlase_16"/>
</dbReference>
<comment type="similarity">
    <text evidence="1">Belongs to the glycosyl hydrolase 16 family.</text>
</comment>
<protein>
    <submittedName>
        <fullName evidence="3">Secreted glucosidase</fullName>
    </submittedName>
</protein>
<name>A0A0K8PTE3_STRAJ</name>
<keyword evidence="4" id="KW-1185">Reference proteome</keyword>
<proteinExistence type="inferred from homology"/>
<evidence type="ECO:0000259" key="2">
    <source>
        <dbReference type="PROSITE" id="PS51762"/>
    </source>
</evidence>
<evidence type="ECO:0000256" key="1">
    <source>
        <dbReference type="ARBA" id="ARBA00006865"/>
    </source>
</evidence>
<dbReference type="PANTHER" id="PTHR10963">
    <property type="entry name" value="GLYCOSYL HYDROLASE-RELATED"/>
    <property type="match status" value="1"/>
</dbReference>
<dbReference type="InterPro" id="IPR013320">
    <property type="entry name" value="ConA-like_dom_sf"/>
</dbReference>
<organism evidence="3 4">
    <name type="scientific">Streptomyces azureus</name>
    <dbReference type="NCBI Taxonomy" id="146537"/>
    <lineage>
        <taxon>Bacteria</taxon>
        <taxon>Bacillati</taxon>
        <taxon>Actinomycetota</taxon>
        <taxon>Actinomycetes</taxon>
        <taxon>Kitasatosporales</taxon>
        <taxon>Streptomycetaceae</taxon>
        <taxon>Streptomyces</taxon>
    </lineage>
</organism>
<dbReference type="GO" id="GO:0005975">
    <property type="term" value="P:carbohydrate metabolic process"/>
    <property type="evidence" value="ECO:0007669"/>
    <property type="project" value="InterPro"/>
</dbReference>
<dbReference type="InterPro" id="IPR000757">
    <property type="entry name" value="Beta-glucanase-like"/>
</dbReference>
<dbReference type="Pfam" id="PF00722">
    <property type="entry name" value="Glyco_hydro_16"/>
    <property type="match status" value="1"/>
</dbReference>
<dbReference type="PATRIC" id="fig|146537.3.peg.6241"/>
<dbReference type="Proteomes" id="UP000053859">
    <property type="component" value="Unassembled WGS sequence"/>
</dbReference>